<dbReference type="SUPFAM" id="SSF51445">
    <property type="entry name" value="(Trans)glycosidases"/>
    <property type="match status" value="1"/>
</dbReference>
<dbReference type="AlphaFoldDB" id="A0A1D2JH58"/>
<dbReference type="GO" id="GO:0004553">
    <property type="term" value="F:hydrolase activity, hydrolyzing O-glycosyl compounds"/>
    <property type="evidence" value="ECO:0007669"/>
    <property type="project" value="InterPro"/>
</dbReference>
<feature type="domain" description="Glycoside hydrolase family 31 TIM barrel" evidence="3">
    <location>
        <begin position="146"/>
        <end position="192"/>
    </location>
</feature>
<keyword evidence="2" id="KW-0326">Glycosidase</keyword>
<evidence type="ECO:0000313" key="5">
    <source>
        <dbReference type="Proteomes" id="UP000242814"/>
    </source>
</evidence>
<protein>
    <recommendedName>
        <fullName evidence="3">Glycoside hydrolase family 31 TIM barrel domain-containing protein</fullName>
    </recommendedName>
</protein>
<evidence type="ECO:0000256" key="1">
    <source>
        <dbReference type="ARBA" id="ARBA00007806"/>
    </source>
</evidence>
<sequence>MNEVSPLCVGNCGSGNLALHPVHPPFPLPGEPGNVSYYYPEDFDFTNATETASASIASLRQGASKTSKNSSLTTTMSHEYLRTTPTPGFRNINHPPYVTNHVPGDLAVHAESPDATHSDGVVEYDIHNLYRHHLLNVTYHGSGAGHWGKRQPVPPDLYVYSMPQALSFSLYGIPIFGVDACGFSGNSNEELL</sequence>
<dbReference type="GO" id="GO:0005975">
    <property type="term" value="P:carbohydrate metabolic process"/>
    <property type="evidence" value="ECO:0007669"/>
    <property type="project" value="InterPro"/>
</dbReference>
<dbReference type="Gene3D" id="3.20.20.80">
    <property type="entry name" value="Glycosidases"/>
    <property type="match status" value="1"/>
</dbReference>
<dbReference type="Proteomes" id="UP000242814">
    <property type="component" value="Unassembled WGS sequence"/>
</dbReference>
<dbReference type="Pfam" id="PF01055">
    <property type="entry name" value="Glyco_hydro_31_2nd"/>
    <property type="match status" value="1"/>
</dbReference>
<name>A0A1D2JH58_PARBR</name>
<gene>
    <name evidence="4" type="ORF">ACO22_03002</name>
</gene>
<dbReference type="VEuPathDB" id="FungiDB:PABG_01000"/>
<evidence type="ECO:0000313" key="4">
    <source>
        <dbReference type="EMBL" id="ODH35050.1"/>
    </source>
</evidence>
<dbReference type="InterPro" id="IPR000322">
    <property type="entry name" value="Glyco_hydro_31_TIM"/>
</dbReference>
<dbReference type="VEuPathDB" id="FungiDB:PADG_03473"/>
<comment type="similarity">
    <text evidence="1 2">Belongs to the glycosyl hydrolase 31 family.</text>
</comment>
<reference evidence="4 5" key="1">
    <citation type="submission" date="2016-06" db="EMBL/GenBank/DDBJ databases">
        <authorList>
            <person name="Kjaerup R.B."/>
            <person name="Dalgaard T.S."/>
            <person name="Juul-Madsen H.R."/>
        </authorList>
    </citation>
    <scope>NUCLEOTIDE SEQUENCE [LARGE SCALE GENOMIC DNA]</scope>
    <source>
        <strain evidence="4 5">Pb300</strain>
    </source>
</reference>
<evidence type="ECO:0000256" key="2">
    <source>
        <dbReference type="RuleBase" id="RU361185"/>
    </source>
</evidence>
<dbReference type="EMBL" id="LZYO01000098">
    <property type="protein sequence ID" value="ODH35050.1"/>
    <property type="molecule type" value="Genomic_DNA"/>
</dbReference>
<evidence type="ECO:0000259" key="3">
    <source>
        <dbReference type="Pfam" id="PF01055"/>
    </source>
</evidence>
<proteinExistence type="inferred from homology"/>
<accession>A0A1D2JH58</accession>
<comment type="caution">
    <text evidence="4">The sequence shown here is derived from an EMBL/GenBank/DDBJ whole genome shotgun (WGS) entry which is preliminary data.</text>
</comment>
<keyword evidence="2" id="KW-0378">Hydrolase</keyword>
<dbReference type="InterPro" id="IPR017853">
    <property type="entry name" value="GH"/>
</dbReference>
<organism evidence="4 5">
    <name type="scientific">Paracoccidioides brasiliensis</name>
    <dbReference type="NCBI Taxonomy" id="121759"/>
    <lineage>
        <taxon>Eukaryota</taxon>
        <taxon>Fungi</taxon>
        <taxon>Dikarya</taxon>
        <taxon>Ascomycota</taxon>
        <taxon>Pezizomycotina</taxon>
        <taxon>Eurotiomycetes</taxon>
        <taxon>Eurotiomycetidae</taxon>
        <taxon>Onygenales</taxon>
        <taxon>Ajellomycetaceae</taxon>
        <taxon>Paracoccidioides</taxon>
    </lineage>
</organism>